<keyword evidence="3" id="KW-1185">Reference proteome</keyword>
<keyword evidence="1" id="KW-0812">Transmembrane</keyword>
<name>B3NTR3_DROER</name>
<reference evidence="2 3" key="2">
    <citation type="journal article" date="2008" name="Bioinformatics">
        <title>Assembly reconciliation.</title>
        <authorList>
            <person name="Zimin A.V."/>
            <person name="Smith D.R."/>
            <person name="Sutton G."/>
            <person name="Yorke J.A."/>
        </authorList>
    </citation>
    <scope>NUCLEOTIDE SEQUENCE [LARGE SCALE GENOMIC DNA]</scope>
    <source>
        <strain evidence="2 3">TSC#14021-0224.01</strain>
    </source>
</reference>
<sequence length="120" mass="13616">MGIDYVLNRQETHYDTMLVVGLTACAMGIFGLFIFIVMQLQKYQGRENTGDNRIKIAKVHVGIKKIATVYGKKHGHKYFNAPEAPGTKTLNTVMYPRPRNARRCQENICITSNSFYNSTP</sequence>
<keyword evidence="1" id="KW-1133">Transmembrane helix</keyword>
<dbReference type="AlphaFoldDB" id="B3NTR3"/>
<reference evidence="2 3" key="1">
    <citation type="journal article" date="2007" name="Nature">
        <title>Evolution of genes and genomes on the Drosophila phylogeny.</title>
        <authorList>
            <consortium name="Drosophila 12 Genomes Consortium"/>
            <person name="Clark A.G."/>
            <person name="Eisen M.B."/>
            <person name="Smith D.R."/>
            <person name="Bergman C.M."/>
            <person name="Oliver B."/>
            <person name="Markow T.A."/>
            <person name="Kaufman T.C."/>
            <person name="Kellis M."/>
            <person name="Gelbart W."/>
            <person name="Iyer V.N."/>
            <person name="Pollard D.A."/>
            <person name="Sackton T.B."/>
            <person name="Larracuente A.M."/>
            <person name="Singh N.D."/>
            <person name="Abad J.P."/>
            <person name="Abt D.N."/>
            <person name="Adryan B."/>
            <person name="Aguade M."/>
            <person name="Akashi H."/>
            <person name="Anderson W.W."/>
            <person name="Aquadro C.F."/>
            <person name="Ardell D.H."/>
            <person name="Arguello R."/>
            <person name="Artieri C.G."/>
            <person name="Barbash D.A."/>
            <person name="Barker D."/>
            <person name="Barsanti P."/>
            <person name="Batterham P."/>
            <person name="Batzoglou S."/>
            <person name="Begun D."/>
            <person name="Bhutkar A."/>
            <person name="Blanco E."/>
            <person name="Bosak S.A."/>
            <person name="Bradley R.K."/>
            <person name="Brand A.D."/>
            <person name="Brent M.R."/>
            <person name="Brooks A.N."/>
            <person name="Brown R.H."/>
            <person name="Butlin R.K."/>
            <person name="Caggese C."/>
            <person name="Calvi B.R."/>
            <person name="Bernardo de Carvalho A."/>
            <person name="Caspi A."/>
            <person name="Castrezana S."/>
            <person name="Celniker S.E."/>
            <person name="Chang J.L."/>
            <person name="Chapple C."/>
            <person name="Chatterji S."/>
            <person name="Chinwalla A."/>
            <person name="Civetta A."/>
            <person name="Clifton S.W."/>
            <person name="Comeron J.M."/>
            <person name="Costello J.C."/>
            <person name="Coyne J.A."/>
            <person name="Daub J."/>
            <person name="David R.G."/>
            <person name="Delcher A.L."/>
            <person name="Delehaunty K."/>
            <person name="Do C.B."/>
            <person name="Ebling H."/>
            <person name="Edwards K."/>
            <person name="Eickbush T."/>
            <person name="Evans J.D."/>
            <person name="Filipski A."/>
            <person name="Findeiss S."/>
            <person name="Freyhult E."/>
            <person name="Fulton L."/>
            <person name="Fulton R."/>
            <person name="Garcia A.C."/>
            <person name="Gardiner A."/>
            <person name="Garfield D.A."/>
            <person name="Garvin B.E."/>
            <person name="Gibson G."/>
            <person name="Gilbert D."/>
            <person name="Gnerre S."/>
            <person name="Godfrey J."/>
            <person name="Good R."/>
            <person name="Gotea V."/>
            <person name="Gravely B."/>
            <person name="Greenberg A.J."/>
            <person name="Griffiths-Jones S."/>
            <person name="Gross S."/>
            <person name="Guigo R."/>
            <person name="Gustafson E.A."/>
            <person name="Haerty W."/>
            <person name="Hahn M.W."/>
            <person name="Halligan D.L."/>
            <person name="Halpern A.L."/>
            <person name="Halter G.M."/>
            <person name="Han M.V."/>
            <person name="Heger A."/>
            <person name="Hillier L."/>
            <person name="Hinrichs A.S."/>
            <person name="Holmes I."/>
            <person name="Hoskins R.A."/>
            <person name="Hubisz M.J."/>
            <person name="Hultmark D."/>
            <person name="Huntley M.A."/>
            <person name="Jaffe D.B."/>
            <person name="Jagadeeshan S."/>
            <person name="Jeck W.R."/>
            <person name="Johnson J."/>
            <person name="Jones C.D."/>
            <person name="Jordan W.C."/>
            <person name="Karpen G.H."/>
            <person name="Kataoka E."/>
            <person name="Keightley P.D."/>
            <person name="Kheradpour P."/>
            <person name="Kirkness E.F."/>
            <person name="Koerich L.B."/>
            <person name="Kristiansen K."/>
            <person name="Kudrna D."/>
            <person name="Kulathinal R.J."/>
            <person name="Kumar S."/>
            <person name="Kwok R."/>
            <person name="Lander E."/>
            <person name="Langley C.H."/>
            <person name="Lapoint R."/>
            <person name="Lazzaro B.P."/>
            <person name="Lee S.J."/>
            <person name="Levesque L."/>
            <person name="Li R."/>
            <person name="Lin C.F."/>
            <person name="Lin M.F."/>
            <person name="Lindblad-Toh K."/>
            <person name="Llopart A."/>
            <person name="Long M."/>
            <person name="Low L."/>
            <person name="Lozovsky E."/>
            <person name="Lu J."/>
            <person name="Luo M."/>
            <person name="Machado C.A."/>
            <person name="Makalowski W."/>
            <person name="Marzo M."/>
            <person name="Matsuda M."/>
            <person name="Matzkin L."/>
            <person name="McAllister B."/>
            <person name="McBride C.S."/>
            <person name="McKernan B."/>
            <person name="McKernan K."/>
            <person name="Mendez-Lago M."/>
            <person name="Minx P."/>
            <person name="Mollenhauer M.U."/>
            <person name="Montooth K."/>
            <person name="Mount S.M."/>
            <person name="Mu X."/>
            <person name="Myers E."/>
            <person name="Negre B."/>
            <person name="Newfeld S."/>
            <person name="Nielsen R."/>
            <person name="Noor M.A."/>
            <person name="O'Grady P."/>
            <person name="Pachter L."/>
            <person name="Papaceit M."/>
            <person name="Parisi M.J."/>
            <person name="Parisi M."/>
            <person name="Parts L."/>
            <person name="Pedersen J.S."/>
            <person name="Pesole G."/>
            <person name="Phillippy A.M."/>
            <person name="Ponting C.P."/>
            <person name="Pop M."/>
            <person name="Porcelli D."/>
            <person name="Powell J.R."/>
            <person name="Prohaska S."/>
            <person name="Pruitt K."/>
            <person name="Puig M."/>
            <person name="Quesneville H."/>
            <person name="Ram K.R."/>
            <person name="Rand D."/>
            <person name="Rasmussen M.D."/>
            <person name="Reed L.K."/>
            <person name="Reenan R."/>
            <person name="Reily A."/>
            <person name="Remington K.A."/>
            <person name="Rieger T.T."/>
            <person name="Ritchie M.G."/>
            <person name="Robin C."/>
            <person name="Rogers Y.H."/>
            <person name="Rohde C."/>
            <person name="Rozas J."/>
            <person name="Rubenfield M.J."/>
            <person name="Ruiz A."/>
            <person name="Russo S."/>
            <person name="Salzberg S.L."/>
            <person name="Sanchez-Gracia A."/>
            <person name="Saranga D.J."/>
            <person name="Sato H."/>
            <person name="Schaeffer S.W."/>
            <person name="Schatz M.C."/>
            <person name="Schlenke T."/>
            <person name="Schwartz R."/>
            <person name="Segarra C."/>
            <person name="Singh R.S."/>
            <person name="Sirot L."/>
            <person name="Sirota M."/>
            <person name="Sisneros N.B."/>
            <person name="Smith C.D."/>
            <person name="Smith T.F."/>
            <person name="Spieth J."/>
            <person name="Stage D.E."/>
            <person name="Stark A."/>
            <person name="Stephan W."/>
            <person name="Strausberg R.L."/>
            <person name="Strempel S."/>
            <person name="Sturgill D."/>
            <person name="Sutton G."/>
            <person name="Sutton G.G."/>
            <person name="Tao W."/>
            <person name="Teichmann S."/>
            <person name="Tobari Y.N."/>
            <person name="Tomimura Y."/>
            <person name="Tsolas J.M."/>
            <person name="Valente V.L."/>
            <person name="Venter E."/>
            <person name="Venter J.C."/>
            <person name="Vicario S."/>
            <person name="Vieira F.G."/>
            <person name="Vilella A.J."/>
            <person name="Villasante A."/>
            <person name="Walenz B."/>
            <person name="Wang J."/>
            <person name="Wasserman M."/>
            <person name="Watts T."/>
            <person name="Wilson D."/>
            <person name="Wilson R.K."/>
            <person name="Wing R.A."/>
            <person name="Wolfner M.F."/>
            <person name="Wong A."/>
            <person name="Wong G.K."/>
            <person name="Wu C.I."/>
            <person name="Wu G."/>
            <person name="Yamamoto D."/>
            <person name="Yang H.P."/>
            <person name="Yang S.P."/>
            <person name="Yorke J.A."/>
            <person name="Yoshida K."/>
            <person name="Zdobnov E."/>
            <person name="Zhang P."/>
            <person name="Zhang Y."/>
            <person name="Zimin A.V."/>
            <person name="Baldwin J."/>
            <person name="Abdouelleil A."/>
            <person name="Abdulkadir J."/>
            <person name="Abebe A."/>
            <person name="Abera B."/>
            <person name="Abreu J."/>
            <person name="Acer S.C."/>
            <person name="Aftuck L."/>
            <person name="Alexander A."/>
            <person name="An P."/>
            <person name="Anderson E."/>
            <person name="Anderson S."/>
            <person name="Arachi H."/>
            <person name="Azer M."/>
            <person name="Bachantsang P."/>
            <person name="Barry A."/>
            <person name="Bayul T."/>
            <person name="Berlin A."/>
            <person name="Bessette D."/>
            <person name="Bloom T."/>
            <person name="Blye J."/>
            <person name="Boguslavskiy L."/>
            <person name="Bonnet C."/>
            <person name="Boukhgalter B."/>
            <person name="Bourzgui I."/>
            <person name="Brown A."/>
            <person name="Cahill P."/>
            <person name="Channer S."/>
            <person name="Cheshatsang Y."/>
            <person name="Chuda L."/>
            <person name="Citroen M."/>
            <person name="Collymore A."/>
            <person name="Cooke P."/>
            <person name="Costello M."/>
            <person name="D'Aco K."/>
            <person name="Daza R."/>
            <person name="De Haan G."/>
            <person name="DeGray S."/>
            <person name="DeMaso C."/>
            <person name="Dhargay N."/>
            <person name="Dooley K."/>
            <person name="Dooley E."/>
            <person name="Doricent M."/>
            <person name="Dorje P."/>
            <person name="Dorjee K."/>
            <person name="Dupes A."/>
            <person name="Elong R."/>
            <person name="Falk J."/>
            <person name="Farina A."/>
            <person name="Faro S."/>
            <person name="Ferguson D."/>
            <person name="Fisher S."/>
            <person name="Foley C.D."/>
            <person name="Franke A."/>
            <person name="Friedrich D."/>
            <person name="Gadbois L."/>
            <person name="Gearin G."/>
            <person name="Gearin C.R."/>
            <person name="Giannoukos G."/>
            <person name="Goode T."/>
            <person name="Graham J."/>
            <person name="Grandbois E."/>
            <person name="Grewal S."/>
            <person name="Gyaltsen K."/>
            <person name="Hafez N."/>
            <person name="Hagos B."/>
            <person name="Hall J."/>
            <person name="Henson C."/>
            <person name="Hollinger A."/>
            <person name="Honan T."/>
            <person name="Huard M.D."/>
            <person name="Hughes L."/>
            <person name="Hurhula B."/>
            <person name="Husby M.E."/>
            <person name="Kamat A."/>
            <person name="Kanga B."/>
            <person name="Kashin S."/>
            <person name="Khazanovich D."/>
            <person name="Kisner P."/>
            <person name="Lance K."/>
            <person name="Lara M."/>
            <person name="Lee W."/>
            <person name="Lennon N."/>
            <person name="Letendre F."/>
            <person name="LeVine R."/>
            <person name="Lipovsky A."/>
            <person name="Liu X."/>
            <person name="Liu J."/>
            <person name="Liu S."/>
            <person name="Lokyitsang T."/>
            <person name="Lokyitsang Y."/>
            <person name="Lubonja R."/>
            <person name="Lui A."/>
            <person name="MacDonald P."/>
            <person name="Magnisalis V."/>
            <person name="Maru K."/>
            <person name="Matthews C."/>
            <person name="McCusker W."/>
            <person name="McDonough S."/>
            <person name="Mehta T."/>
            <person name="Meldrim J."/>
            <person name="Meneus L."/>
            <person name="Mihai O."/>
            <person name="Mihalev A."/>
            <person name="Mihova T."/>
            <person name="Mittelman R."/>
            <person name="Mlenga V."/>
            <person name="Montmayeur A."/>
            <person name="Mulrain L."/>
            <person name="Navidi A."/>
            <person name="Naylor J."/>
            <person name="Negash T."/>
            <person name="Nguyen T."/>
            <person name="Nguyen N."/>
            <person name="Nicol R."/>
            <person name="Norbu C."/>
            <person name="Norbu N."/>
            <person name="Novod N."/>
            <person name="O'Neill B."/>
            <person name="Osman S."/>
            <person name="Markiewicz E."/>
            <person name="Oyono O.L."/>
            <person name="Patti C."/>
            <person name="Phunkhang P."/>
            <person name="Pierre F."/>
            <person name="Priest M."/>
            <person name="Raghuraman S."/>
            <person name="Rege F."/>
            <person name="Reyes R."/>
            <person name="Rise C."/>
            <person name="Rogov P."/>
            <person name="Ross K."/>
            <person name="Ryan E."/>
            <person name="Settipalli S."/>
            <person name="Shea T."/>
            <person name="Sherpa N."/>
            <person name="Shi L."/>
            <person name="Shih D."/>
            <person name="Sparrow T."/>
            <person name="Spaulding J."/>
            <person name="Stalker J."/>
            <person name="Stange-Thomann N."/>
            <person name="Stavropoulos S."/>
            <person name="Stone C."/>
            <person name="Strader C."/>
            <person name="Tesfaye S."/>
            <person name="Thomson T."/>
            <person name="Thoulutsang Y."/>
            <person name="Thoulutsang D."/>
            <person name="Topham K."/>
            <person name="Topping I."/>
            <person name="Tsamla T."/>
            <person name="Vassiliev H."/>
            <person name="Vo A."/>
            <person name="Wangchuk T."/>
            <person name="Wangdi T."/>
            <person name="Weiand M."/>
            <person name="Wilkinson J."/>
            <person name="Wilson A."/>
            <person name="Yadav S."/>
            <person name="Young G."/>
            <person name="Yu Q."/>
            <person name="Zembek L."/>
            <person name="Zhong D."/>
            <person name="Zimmer A."/>
            <person name="Zwirko Z."/>
            <person name="Jaffe D.B."/>
            <person name="Alvarez P."/>
            <person name="Brockman W."/>
            <person name="Butler J."/>
            <person name="Chin C."/>
            <person name="Gnerre S."/>
            <person name="Grabherr M."/>
            <person name="Kleber M."/>
            <person name="Mauceli E."/>
            <person name="MacCallum I."/>
        </authorList>
    </citation>
    <scope>NUCLEOTIDE SEQUENCE [LARGE SCALE GENOMIC DNA]</scope>
    <source>
        <strain evidence="2 3">TSC#14021-0224.01</strain>
    </source>
</reference>
<evidence type="ECO:0000313" key="3">
    <source>
        <dbReference type="Proteomes" id="UP000008711"/>
    </source>
</evidence>
<dbReference type="EMBL" id="CH954180">
    <property type="protein sequence ID" value="EDV47476.2"/>
    <property type="molecule type" value="Genomic_DNA"/>
</dbReference>
<proteinExistence type="predicted"/>
<evidence type="ECO:0000313" key="2">
    <source>
        <dbReference type="EMBL" id="EDV47476.2"/>
    </source>
</evidence>
<dbReference type="HOGENOM" id="CLU_1171694_0_0_1"/>
<protein>
    <submittedName>
        <fullName evidence="2">Uncharacterized protein</fullName>
    </submittedName>
</protein>
<dbReference type="Proteomes" id="UP000008711">
    <property type="component" value="Unassembled WGS sequence"/>
</dbReference>
<gene>
    <name evidence="2" type="primary">Dere\GG17619</name>
    <name evidence="2" type="synonym">dere_GLEANR_2531</name>
    <name evidence="2" type="synonym">GG17619</name>
    <name evidence="2" type="ORF">Dere_GG17619</name>
</gene>
<feature type="transmembrane region" description="Helical" evidence="1">
    <location>
        <begin position="17"/>
        <end position="38"/>
    </location>
</feature>
<organism evidence="2 3">
    <name type="scientific">Drosophila erecta</name>
    <name type="common">Fruit fly</name>
    <dbReference type="NCBI Taxonomy" id="7220"/>
    <lineage>
        <taxon>Eukaryota</taxon>
        <taxon>Metazoa</taxon>
        <taxon>Ecdysozoa</taxon>
        <taxon>Arthropoda</taxon>
        <taxon>Hexapoda</taxon>
        <taxon>Insecta</taxon>
        <taxon>Pterygota</taxon>
        <taxon>Neoptera</taxon>
        <taxon>Endopterygota</taxon>
        <taxon>Diptera</taxon>
        <taxon>Brachycera</taxon>
        <taxon>Muscomorpha</taxon>
        <taxon>Ephydroidea</taxon>
        <taxon>Drosophilidae</taxon>
        <taxon>Drosophila</taxon>
        <taxon>Sophophora</taxon>
    </lineage>
</organism>
<evidence type="ECO:0000256" key="1">
    <source>
        <dbReference type="SAM" id="Phobius"/>
    </source>
</evidence>
<accession>B3NTR3</accession>
<keyword evidence="1" id="KW-0472">Membrane</keyword>